<dbReference type="AlphaFoldDB" id="A0A7W4Z900"/>
<feature type="domain" description="Flotillin C-terminal" evidence="1">
    <location>
        <begin position="1"/>
        <end position="59"/>
    </location>
</feature>
<sequence>MKIISVEGLNGIDGRASGGILETDGEAKGQSLPEALVGSALKHRAMAPLVDSLLKEAGVGDFTKVTETES</sequence>
<keyword evidence="3" id="KW-1185">Reference proteome</keyword>
<name>A0A7W4Z900_9GAMM</name>
<gene>
    <name evidence="2" type="ORF">FHS09_001937</name>
</gene>
<organism evidence="2 3">
    <name type="scientific">Microbulbifer rhizosphaerae</name>
    <dbReference type="NCBI Taxonomy" id="1562603"/>
    <lineage>
        <taxon>Bacteria</taxon>
        <taxon>Pseudomonadati</taxon>
        <taxon>Pseudomonadota</taxon>
        <taxon>Gammaproteobacteria</taxon>
        <taxon>Cellvibrionales</taxon>
        <taxon>Microbulbiferaceae</taxon>
        <taxon>Microbulbifer</taxon>
    </lineage>
</organism>
<proteinExistence type="predicted"/>
<dbReference type="InterPro" id="IPR031905">
    <property type="entry name" value="Flotillin_C"/>
</dbReference>
<dbReference type="EMBL" id="JACHWZ010000007">
    <property type="protein sequence ID" value="MBB3061107.1"/>
    <property type="molecule type" value="Genomic_DNA"/>
</dbReference>
<reference evidence="2 3" key="1">
    <citation type="submission" date="2020-08" db="EMBL/GenBank/DDBJ databases">
        <title>Genomic Encyclopedia of Type Strains, Phase III (KMG-III): the genomes of soil and plant-associated and newly described type strains.</title>
        <authorList>
            <person name="Whitman W."/>
        </authorList>
    </citation>
    <scope>NUCLEOTIDE SEQUENCE [LARGE SCALE GENOMIC DNA]</scope>
    <source>
        <strain evidence="2 3">CECT 8799</strain>
    </source>
</reference>
<dbReference type="Proteomes" id="UP000535937">
    <property type="component" value="Unassembled WGS sequence"/>
</dbReference>
<dbReference type="Pfam" id="PF15975">
    <property type="entry name" value="Flot"/>
    <property type="match status" value="1"/>
</dbReference>
<evidence type="ECO:0000313" key="2">
    <source>
        <dbReference type="EMBL" id="MBB3061107.1"/>
    </source>
</evidence>
<evidence type="ECO:0000259" key="1">
    <source>
        <dbReference type="Pfam" id="PF15975"/>
    </source>
</evidence>
<accession>A0A7W4Z900</accession>
<protein>
    <recommendedName>
        <fullName evidence="1">Flotillin C-terminal domain-containing protein</fullName>
    </recommendedName>
</protein>
<evidence type="ECO:0000313" key="3">
    <source>
        <dbReference type="Proteomes" id="UP000535937"/>
    </source>
</evidence>
<comment type="caution">
    <text evidence="2">The sequence shown here is derived from an EMBL/GenBank/DDBJ whole genome shotgun (WGS) entry which is preliminary data.</text>
</comment>